<name>A0ACA9QLW9_9GLOM</name>
<protein>
    <submittedName>
        <fullName evidence="1">5528_t:CDS:1</fullName>
    </submittedName>
</protein>
<sequence length="210" mass="22433">MLATLPLHAHAHVVHTKSNKSKPLADTILTTLLTPSSNDGDNNTTATTKSTTTRNMTKSHSSIHELQAPNFKRTDSTDKVRLRVEEMATHRENGTVPTSGSSRFGADGSNNYMKGMQYTFAVDPRVKPIATTTATSASNTNGAQGAEGGKSMMGKMRVRPMHPPPVPPGRFKAEPGKDGDMTMHGNAGNTASNGSRNEHAMDVSEDHSHA</sequence>
<evidence type="ECO:0000313" key="2">
    <source>
        <dbReference type="Proteomes" id="UP000789525"/>
    </source>
</evidence>
<comment type="caution">
    <text evidence="1">The sequence shown here is derived from an EMBL/GenBank/DDBJ whole genome shotgun (WGS) entry which is preliminary data.</text>
</comment>
<reference evidence="1" key="1">
    <citation type="submission" date="2021-06" db="EMBL/GenBank/DDBJ databases">
        <authorList>
            <person name="Kallberg Y."/>
            <person name="Tangrot J."/>
            <person name="Rosling A."/>
        </authorList>
    </citation>
    <scope>NUCLEOTIDE SEQUENCE</scope>
    <source>
        <strain evidence="1">CL356</strain>
    </source>
</reference>
<feature type="non-terminal residue" evidence="1">
    <location>
        <position position="210"/>
    </location>
</feature>
<gene>
    <name evidence="1" type="ORF">ACOLOM_LOCUS13066</name>
</gene>
<dbReference type="Proteomes" id="UP000789525">
    <property type="component" value="Unassembled WGS sequence"/>
</dbReference>
<proteinExistence type="predicted"/>
<keyword evidence="2" id="KW-1185">Reference proteome</keyword>
<organism evidence="1 2">
    <name type="scientific">Acaulospora colombiana</name>
    <dbReference type="NCBI Taxonomy" id="27376"/>
    <lineage>
        <taxon>Eukaryota</taxon>
        <taxon>Fungi</taxon>
        <taxon>Fungi incertae sedis</taxon>
        <taxon>Mucoromycota</taxon>
        <taxon>Glomeromycotina</taxon>
        <taxon>Glomeromycetes</taxon>
        <taxon>Diversisporales</taxon>
        <taxon>Acaulosporaceae</taxon>
        <taxon>Acaulospora</taxon>
    </lineage>
</organism>
<dbReference type="EMBL" id="CAJVPT010057206">
    <property type="protein sequence ID" value="CAG8758093.1"/>
    <property type="molecule type" value="Genomic_DNA"/>
</dbReference>
<evidence type="ECO:0000313" key="1">
    <source>
        <dbReference type="EMBL" id="CAG8758093.1"/>
    </source>
</evidence>
<accession>A0ACA9QLW9</accession>